<organism evidence="2 3">
    <name type="scientific">Aspergillus candidus</name>
    <dbReference type="NCBI Taxonomy" id="41067"/>
    <lineage>
        <taxon>Eukaryota</taxon>
        <taxon>Fungi</taxon>
        <taxon>Dikarya</taxon>
        <taxon>Ascomycota</taxon>
        <taxon>Pezizomycotina</taxon>
        <taxon>Eurotiomycetes</taxon>
        <taxon>Eurotiomycetidae</taxon>
        <taxon>Eurotiales</taxon>
        <taxon>Aspergillaceae</taxon>
        <taxon>Aspergillus</taxon>
        <taxon>Aspergillus subgen. Circumdati</taxon>
    </lineage>
</organism>
<evidence type="ECO:0000313" key="3">
    <source>
        <dbReference type="Proteomes" id="UP000234585"/>
    </source>
</evidence>
<feature type="region of interest" description="Disordered" evidence="1">
    <location>
        <begin position="1"/>
        <end position="43"/>
    </location>
</feature>
<reference evidence="2 3" key="1">
    <citation type="submission" date="2017-12" db="EMBL/GenBank/DDBJ databases">
        <authorList>
            <consortium name="DOE Joint Genome Institute"/>
            <person name="Haridas S."/>
            <person name="Kjaerbolling I."/>
            <person name="Vesth T.C."/>
            <person name="Frisvad J.C."/>
            <person name="Nybo J.L."/>
            <person name="Theobald S."/>
            <person name="Kuo A."/>
            <person name="Bowyer P."/>
            <person name="Matsuda Y."/>
            <person name="Mondo S."/>
            <person name="Lyhne E.K."/>
            <person name="Kogle M.E."/>
            <person name="Clum A."/>
            <person name="Lipzen A."/>
            <person name="Salamov A."/>
            <person name="Ngan C.Y."/>
            <person name="Daum C."/>
            <person name="Chiniquy J."/>
            <person name="Barry K."/>
            <person name="LaButti K."/>
            <person name="Simmons B.A."/>
            <person name="Magnuson J.K."/>
            <person name="Mortensen U.H."/>
            <person name="Larsen T.O."/>
            <person name="Grigoriev I.V."/>
            <person name="Baker S.E."/>
            <person name="Andersen M.R."/>
            <person name="Nordberg H.P."/>
            <person name="Cantor M.N."/>
            <person name="Hua S.X."/>
        </authorList>
    </citation>
    <scope>NUCLEOTIDE SEQUENCE [LARGE SCALE GENOMIC DNA]</scope>
    <source>
        <strain evidence="2 3">CBS 102.13</strain>
    </source>
</reference>
<keyword evidence="3" id="KW-1185">Reference proteome</keyword>
<evidence type="ECO:0000256" key="1">
    <source>
        <dbReference type="SAM" id="MobiDB-lite"/>
    </source>
</evidence>
<feature type="compositionally biased region" description="Basic and acidic residues" evidence="1">
    <location>
        <begin position="15"/>
        <end position="26"/>
    </location>
</feature>
<name>A0A2I2F0G2_ASPCN</name>
<dbReference type="EMBL" id="KZ559185">
    <property type="protein sequence ID" value="PLB34118.1"/>
    <property type="molecule type" value="Genomic_DNA"/>
</dbReference>
<gene>
    <name evidence="2" type="ORF">BDW47DRAFT_112710</name>
</gene>
<sequence length="150" mass="16884">MKIEIQTVLNPSHSRITDNRTTEHQSNRKSSPAQPFPPKYTTQHNTTTITTRLSHTHPAYPSKVKRWLSGNYGWTIVTVQQVSQIIHHTQTQVGSPCSAAATLHSTAPQQPIHPPNERARLIRNRRIHREGGGVCRSGDARARTVYLRQG</sequence>
<dbReference type="GeneID" id="36521385"/>
<dbReference type="AlphaFoldDB" id="A0A2I2F0G2"/>
<proteinExistence type="predicted"/>
<protein>
    <submittedName>
        <fullName evidence="2">Uncharacterized protein</fullName>
    </submittedName>
</protein>
<dbReference type="RefSeq" id="XP_024668130.1">
    <property type="nucleotide sequence ID" value="XM_024814225.1"/>
</dbReference>
<dbReference type="Proteomes" id="UP000234585">
    <property type="component" value="Unassembled WGS sequence"/>
</dbReference>
<evidence type="ECO:0000313" key="2">
    <source>
        <dbReference type="EMBL" id="PLB34118.1"/>
    </source>
</evidence>
<accession>A0A2I2F0G2</accession>